<dbReference type="Gene3D" id="2.40.50.90">
    <property type="match status" value="1"/>
</dbReference>
<dbReference type="PANTHER" id="PTHR12302">
    <property type="entry name" value="EBNA2 BINDING PROTEIN P100"/>
    <property type="match status" value="1"/>
</dbReference>
<dbReference type="OrthoDB" id="4376109at2"/>
<feature type="region of interest" description="Disordered" evidence="4">
    <location>
        <begin position="207"/>
        <end position="237"/>
    </location>
</feature>
<sequence length="237" mass="26220">MKKSHLLITIGLFLTGCQQAPSVDMPSVAEIQDDGQVVNATVTRIVDGDTIEISFDGKEESVRLLLVDTPETVHPNEPVQLFGPEASAFAKDVLAGEVVQLEYDGPIKDKYDRLLGYIWIDGQNYNQMLLEEGLARYAYVYDPPYKYQDDFVAAEEIARDEGIGIWSIPGHVTEDGFTVAVEVETDELDEKSVDFEDKNCSDFESQKDAQTFYEANDPANDPHGLDGDGNGLVCESL</sequence>
<keyword evidence="7" id="KW-1185">Reference proteome</keyword>
<evidence type="ECO:0000313" key="6">
    <source>
        <dbReference type="EMBL" id="TDQ35234.1"/>
    </source>
</evidence>
<dbReference type="RefSeq" id="WP_133581948.1">
    <property type="nucleotide sequence ID" value="NZ_SNYJ01000022.1"/>
</dbReference>
<organism evidence="6 7">
    <name type="scientific">Aureibacillus halotolerans</name>
    <dbReference type="NCBI Taxonomy" id="1508390"/>
    <lineage>
        <taxon>Bacteria</taxon>
        <taxon>Bacillati</taxon>
        <taxon>Bacillota</taxon>
        <taxon>Bacilli</taxon>
        <taxon>Bacillales</taxon>
        <taxon>Bacillaceae</taxon>
        <taxon>Aureibacillus</taxon>
    </lineage>
</organism>
<dbReference type="Pfam" id="PF00565">
    <property type="entry name" value="SNase"/>
    <property type="match status" value="1"/>
</dbReference>
<evidence type="ECO:0000256" key="4">
    <source>
        <dbReference type="SAM" id="MobiDB-lite"/>
    </source>
</evidence>
<name>A0A4R6TUB2_9BACI</name>
<dbReference type="Proteomes" id="UP000295632">
    <property type="component" value="Unassembled WGS sequence"/>
</dbReference>
<evidence type="ECO:0000313" key="7">
    <source>
        <dbReference type="Proteomes" id="UP000295632"/>
    </source>
</evidence>
<dbReference type="InterPro" id="IPR002071">
    <property type="entry name" value="Thermonucl_AS"/>
</dbReference>
<keyword evidence="1" id="KW-0540">Nuclease</keyword>
<dbReference type="EMBL" id="SNYJ01000022">
    <property type="protein sequence ID" value="TDQ35234.1"/>
    <property type="molecule type" value="Genomic_DNA"/>
</dbReference>
<feature type="domain" description="TNase-like" evidence="5">
    <location>
        <begin position="36"/>
        <end position="168"/>
    </location>
</feature>
<comment type="caution">
    <text evidence="6">The sequence shown here is derived from an EMBL/GenBank/DDBJ whole genome shotgun (WGS) entry which is preliminary data.</text>
</comment>
<dbReference type="InterPro" id="IPR016071">
    <property type="entry name" value="Staphylococal_nuclease_OB-fold"/>
</dbReference>
<protein>
    <submittedName>
        <fullName evidence="6">Micrococcal nuclease</fullName>
    </submittedName>
</protein>
<reference evidence="6 7" key="1">
    <citation type="submission" date="2019-03" db="EMBL/GenBank/DDBJ databases">
        <title>Genomic Encyclopedia of Type Strains, Phase IV (KMG-IV): sequencing the most valuable type-strain genomes for metagenomic binning, comparative biology and taxonomic classification.</title>
        <authorList>
            <person name="Goeker M."/>
        </authorList>
    </citation>
    <scope>NUCLEOTIDE SEQUENCE [LARGE SCALE GENOMIC DNA]</scope>
    <source>
        <strain evidence="6 7">DSM 28697</strain>
    </source>
</reference>
<dbReference type="InterPro" id="IPR035437">
    <property type="entry name" value="SNase_OB-fold_sf"/>
</dbReference>
<keyword evidence="2" id="KW-0255">Endonuclease</keyword>
<dbReference type="Pfam" id="PF05901">
    <property type="entry name" value="Excalibur"/>
    <property type="match status" value="1"/>
</dbReference>
<dbReference type="PROSITE" id="PS51257">
    <property type="entry name" value="PROKAR_LIPOPROTEIN"/>
    <property type="match status" value="1"/>
</dbReference>
<dbReference type="GO" id="GO:0004519">
    <property type="term" value="F:endonuclease activity"/>
    <property type="evidence" value="ECO:0007669"/>
    <property type="project" value="UniProtKB-KW"/>
</dbReference>
<evidence type="ECO:0000259" key="5">
    <source>
        <dbReference type="PROSITE" id="PS50830"/>
    </source>
</evidence>
<evidence type="ECO:0000256" key="2">
    <source>
        <dbReference type="ARBA" id="ARBA00022759"/>
    </source>
</evidence>
<dbReference type="SUPFAM" id="SSF50199">
    <property type="entry name" value="Staphylococcal nuclease"/>
    <property type="match status" value="1"/>
</dbReference>
<accession>A0A4R6TUB2</accession>
<evidence type="ECO:0000256" key="1">
    <source>
        <dbReference type="ARBA" id="ARBA00022722"/>
    </source>
</evidence>
<evidence type="ECO:0000256" key="3">
    <source>
        <dbReference type="ARBA" id="ARBA00022801"/>
    </source>
</evidence>
<keyword evidence="3" id="KW-0378">Hydrolase</keyword>
<dbReference type="PANTHER" id="PTHR12302:SF3">
    <property type="entry name" value="SERINE_THREONINE-PROTEIN KINASE 31"/>
    <property type="match status" value="1"/>
</dbReference>
<dbReference type="GO" id="GO:0016787">
    <property type="term" value="F:hydrolase activity"/>
    <property type="evidence" value="ECO:0007669"/>
    <property type="project" value="UniProtKB-KW"/>
</dbReference>
<dbReference type="PROSITE" id="PS01123">
    <property type="entry name" value="TNASE_1"/>
    <property type="match status" value="1"/>
</dbReference>
<dbReference type="PROSITE" id="PS50830">
    <property type="entry name" value="TNASE_3"/>
    <property type="match status" value="1"/>
</dbReference>
<proteinExistence type="predicted"/>
<dbReference type="InterPro" id="IPR008613">
    <property type="entry name" value="Excalibur_Ca-bd_domain"/>
</dbReference>
<dbReference type="CDD" id="cd00175">
    <property type="entry name" value="SNc"/>
    <property type="match status" value="1"/>
</dbReference>
<gene>
    <name evidence="6" type="ORF">EV213_12221</name>
</gene>
<dbReference type="SMART" id="SM00318">
    <property type="entry name" value="SNc"/>
    <property type="match status" value="1"/>
</dbReference>
<dbReference type="AlphaFoldDB" id="A0A4R6TUB2"/>
<dbReference type="GO" id="GO:0003676">
    <property type="term" value="F:nucleic acid binding"/>
    <property type="evidence" value="ECO:0007669"/>
    <property type="project" value="InterPro"/>
</dbReference>